<feature type="compositionally biased region" description="Acidic residues" evidence="1">
    <location>
        <begin position="91"/>
        <end position="114"/>
    </location>
</feature>
<feature type="compositionally biased region" description="Low complexity" evidence="1">
    <location>
        <begin position="115"/>
        <end position="133"/>
    </location>
</feature>
<accession>A0A7S3Q399</accession>
<feature type="region of interest" description="Disordered" evidence="1">
    <location>
        <begin position="91"/>
        <end position="134"/>
    </location>
</feature>
<feature type="compositionally biased region" description="Acidic residues" evidence="1">
    <location>
        <begin position="59"/>
        <end position="72"/>
    </location>
</feature>
<feature type="region of interest" description="Disordered" evidence="1">
    <location>
        <begin position="50"/>
        <end position="75"/>
    </location>
</feature>
<reference evidence="3" key="1">
    <citation type="submission" date="2021-01" db="EMBL/GenBank/DDBJ databases">
        <authorList>
            <person name="Corre E."/>
            <person name="Pelletier E."/>
            <person name="Niang G."/>
            <person name="Scheremetjew M."/>
            <person name="Finn R."/>
            <person name="Kale V."/>
            <person name="Holt S."/>
            <person name="Cochrane G."/>
            <person name="Meng A."/>
            <person name="Brown T."/>
            <person name="Cohen L."/>
        </authorList>
    </citation>
    <scope>NUCLEOTIDE SEQUENCE</scope>
    <source>
        <strain evidence="3">MM31A-1</strain>
    </source>
</reference>
<feature type="compositionally biased region" description="Basic and acidic residues" evidence="1">
    <location>
        <begin position="165"/>
        <end position="177"/>
    </location>
</feature>
<gene>
    <name evidence="3" type="ORF">CDEB00056_LOCUS9061</name>
</gene>
<proteinExistence type="predicted"/>
<feature type="signal peptide" evidence="2">
    <location>
        <begin position="1"/>
        <end position="25"/>
    </location>
</feature>
<feature type="region of interest" description="Disordered" evidence="1">
    <location>
        <begin position="151"/>
        <end position="178"/>
    </location>
</feature>
<sequence length="320" mass="34994">MIRMSAALSLLLLTIMSQNLQDSDAFAPNANVNLKRLSLQKTSTHSFGTYLYSSAEPGGEGDGDGKDADEEGMSLAADFSKMLQERNIQLDEGDFLDDDDEEDDDDDDDEDDDASATAVGSDSTSSTSTLSDDQVYRELDERVLETAGGFVDLLSGASEDDEDGDKPKVYESPKDVPDSSLTAGDVIMTVLAALNHNDVPSSDRGVEILFGYSSPGSAIAQAIDIEGMTPGEYALFLKEEYEYKILFNHDNAMIEKGDYSVDGKKAFFTARLQSVLDPSDLTNVNFILSTEGTDGEDEDSCWMIDSLLIRPEGMRRRRRR</sequence>
<name>A0A7S3Q399_9STRA</name>
<feature type="chain" id="PRO_5030605046" evidence="2">
    <location>
        <begin position="26"/>
        <end position="320"/>
    </location>
</feature>
<evidence type="ECO:0000256" key="2">
    <source>
        <dbReference type="SAM" id="SignalP"/>
    </source>
</evidence>
<organism evidence="3">
    <name type="scientific">Chaetoceros debilis</name>
    <dbReference type="NCBI Taxonomy" id="122233"/>
    <lineage>
        <taxon>Eukaryota</taxon>
        <taxon>Sar</taxon>
        <taxon>Stramenopiles</taxon>
        <taxon>Ochrophyta</taxon>
        <taxon>Bacillariophyta</taxon>
        <taxon>Coscinodiscophyceae</taxon>
        <taxon>Chaetocerotophycidae</taxon>
        <taxon>Chaetocerotales</taxon>
        <taxon>Chaetocerotaceae</taxon>
        <taxon>Chaetoceros</taxon>
    </lineage>
</organism>
<protein>
    <submittedName>
        <fullName evidence="3">Uncharacterized protein</fullName>
    </submittedName>
</protein>
<dbReference type="EMBL" id="HBIO01011643">
    <property type="protein sequence ID" value="CAE0464220.1"/>
    <property type="molecule type" value="Transcribed_RNA"/>
</dbReference>
<dbReference type="AlphaFoldDB" id="A0A7S3Q399"/>
<evidence type="ECO:0000256" key="1">
    <source>
        <dbReference type="SAM" id="MobiDB-lite"/>
    </source>
</evidence>
<keyword evidence="2" id="KW-0732">Signal</keyword>
<evidence type="ECO:0000313" key="3">
    <source>
        <dbReference type="EMBL" id="CAE0464220.1"/>
    </source>
</evidence>